<dbReference type="Pfam" id="PF13417">
    <property type="entry name" value="GST_N_3"/>
    <property type="match status" value="1"/>
</dbReference>
<dbReference type="InterPro" id="IPR040079">
    <property type="entry name" value="Glutathione_S-Trfase"/>
</dbReference>
<dbReference type="Gene3D" id="3.40.30.10">
    <property type="entry name" value="Glutaredoxin"/>
    <property type="match status" value="1"/>
</dbReference>
<reference evidence="3 4" key="1">
    <citation type="submission" date="2016-04" db="EMBL/GenBank/DDBJ databases">
        <title>Draft Genome Sequences of Staphylococcus capitis Strain H36, S. capitis Strain H65, S. cohnii Strain H62, S. hominis Strain H69, Mycobacterium iranicum Strain H39, Plantibacter sp. Strain H53, Pseudomonas oryzihabitans Strain H72, and Microbacterium sp. Strain H83, isolated from residential settings.</title>
        <authorList>
            <person name="Lymperopoulou D."/>
            <person name="Adams R.I."/>
            <person name="Lindow S."/>
            <person name="Coil D.A."/>
            <person name="Jospin G."/>
            <person name="Eisen J.A."/>
        </authorList>
    </citation>
    <scope>NUCLEOTIDE SEQUENCE [LARGE SCALE GENOMIC DNA]</scope>
    <source>
        <strain evidence="3 4">H72</strain>
    </source>
</reference>
<dbReference type="CDD" id="cd03202">
    <property type="entry name" value="GST_C_etherase_LigE"/>
    <property type="match status" value="1"/>
</dbReference>
<dbReference type="Gene3D" id="1.20.1050.10">
    <property type="match status" value="1"/>
</dbReference>
<dbReference type="AlphaFoldDB" id="A0A178LD96"/>
<dbReference type="InterPro" id="IPR004045">
    <property type="entry name" value="Glutathione_S-Trfase_N"/>
</dbReference>
<accession>A0A178LD96</accession>
<dbReference type="InterPro" id="IPR010987">
    <property type="entry name" value="Glutathione-S-Trfase_C-like"/>
</dbReference>
<dbReference type="InterPro" id="IPR050983">
    <property type="entry name" value="GST_Omega/HSP26"/>
</dbReference>
<dbReference type="GO" id="GO:0005737">
    <property type="term" value="C:cytoplasm"/>
    <property type="evidence" value="ECO:0007669"/>
    <property type="project" value="TreeGrafter"/>
</dbReference>
<comment type="caution">
    <text evidence="3">The sequence shown here is derived from an EMBL/GenBank/DDBJ whole genome shotgun (WGS) entry which is preliminary data.</text>
</comment>
<dbReference type="SFLD" id="SFLDG00358">
    <property type="entry name" value="Main_(cytGST)"/>
    <property type="match status" value="1"/>
</dbReference>
<dbReference type="PANTHER" id="PTHR43968">
    <property type="match status" value="1"/>
</dbReference>
<dbReference type="RefSeq" id="WP_064308540.1">
    <property type="nucleotide sequence ID" value="NZ_LWCR01000029.1"/>
</dbReference>
<dbReference type="SUPFAM" id="SSF47616">
    <property type="entry name" value="GST C-terminal domain-like"/>
    <property type="match status" value="1"/>
</dbReference>
<evidence type="ECO:0000259" key="1">
    <source>
        <dbReference type="PROSITE" id="PS50404"/>
    </source>
</evidence>
<dbReference type="GO" id="GO:0016740">
    <property type="term" value="F:transferase activity"/>
    <property type="evidence" value="ECO:0007669"/>
    <property type="project" value="UniProtKB-KW"/>
</dbReference>
<protein>
    <submittedName>
        <fullName evidence="3">Glutathione S-transferase</fullName>
    </submittedName>
</protein>
<feature type="domain" description="GST N-terminal" evidence="1">
    <location>
        <begin position="10"/>
        <end position="86"/>
    </location>
</feature>
<dbReference type="InterPro" id="IPR036282">
    <property type="entry name" value="Glutathione-S-Trfase_C_sf"/>
</dbReference>
<dbReference type="Proteomes" id="UP000078356">
    <property type="component" value="Unassembled WGS sequence"/>
</dbReference>
<feature type="domain" description="GST C-terminal" evidence="2">
    <location>
        <begin position="91"/>
        <end position="234"/>
    </location>
</feature>
<keyword evidence="3" id="KW-0808">Transferase</keyword>
<sequence length="234" mass="26104">MTLPLRLYELAGADDSCRFSPYCWRIRLALAHKGLPVETVAWRFHEKEAIAFSGQGKVPVLVDGERCVTDSWAIAEYLDHQYPDRPSLLGDASLKALTRFVNQWVADSVHPVLARLILPDVHAVLDEADKDYFKRTREAAFGVSLDALAAQRERSLQAFHEVLKPLRSTLAVQDYLAGAAPAYADHIVFGAFQWARVVSPQSVLAEDDPLTAWCERMLDAYNGLARQAPTAAER</sequence>
<dbReference type="InterPro" id="IPR054416">
    <property type="entry name" value="GST_UstS-like_C"/>
</dbReference>
<dbReference type="SFLD" id="SFLDS00019">
    <property type="entry name" value="Glutathione_Transferase_(cytos"/>
    <property type="match status" value="1"/>
</dbReference>
<gene>
    <name evidence="3" type="ORF">A4V15_21950</name>
</gene>
<dbReference type="Pfam" id="PF22041">
    <property type="entry name" value="GST_C_7"/>
    <property type="match status" value="1"/>
</dbReference>
<dbReference type="PROSITE" id="PS50405">
    <property type="entry name" value="GST_CTER"/>
    <property type="match status" value="1"/>
</dbReference>
<dbReference type="OrthoDB" id="9782992at2"/>
<evidence type="ECO:0000259" key="2">
    <source>
        <dbReference type="PROSITE" id="PS50405"/>
    </source>
</evidence>
<evidence type="ECO:0000313" key="3">
    <source>
        <dbReference type="EMBL" id="OAN27156.1"/>
    </source>
</evidence>
<dbReference type="InterPro" id="IPR036249">
    <property type="entry name" value="Thioredoxin-like_sf"/>
</dbReference>
<name>A0A178LD96_9PSED</name>
<dbReference type="EMBL" id="LWCR01000029">
    <property type="protein sequence ID" value="OAN27156.1"/>
    <property type="molecule type" value="Genomic_DNA"/>
</dbReference>
<dbReference type="SUPFAM" id="SSF52833">
    <property type="entry name" value="Thioredoxin-like"/>
    <property type="match status" value="1"/>
</dbReference>
<evidence type="ECO:0000313" key="4">
    <source>
        <dbReference type="Proteomes" id="UP000078356"/>
    </source>
</evidence>
<dbReference type="PROSITE" id="PS50404">
    <property type="entry name" value="GST_NTER"/>
    <property type="match status" value="1"/>
</dbReference>
<dbReference type="PANTHER" id="PTHR43968:SF6">
    <property type="entry name" value="GLUTATHIONE S-TRANSFERASE OMEGA"/>
    <property type="match status" value="1"/>
</dbReference>
<organism evidence="3 4">
    <name type="scientific">Pseudomonas oryzihabitans</name>
    <dbReference type="NCBI Taxonomy" id="47885"/>
    <lineage>
        <taxon>Bacteria</taxon>
        <taxon>Pseudomonadati</taxon>
        <taxon>Pseudomonadota</taxon>
        <taxon>Gammaproteobacteria</taxon>
        <taxon>Pseudomonadales</taxon>
        <taxon>Pseudomonadaceae</taxon>
        <taxon>Pseudomonas</taxon>
    </lineage>
</organism>
<proteinExistence type="predicted"/>